<dbReference type="VEuPathDB" id="TrichDB:TRFO_22679"/>
<dbReference type="EMBL" id="MLAK01000659">
    <property type="protein sequence ID" value="OHT08760.1"/>
    <property type="molecule type" value="Genomic_DNA"/>
</dbReference>
<dbReference type="RefSeq" id="XP_068361896.1">
    <property type="nucleotide sequence ID" value="XM_068502691.1"/>
</dbReference>
<sequence>MPPRNRLAQTQPMVKCNRKPRWDQLAATSIVPVSQFRGIADVSKSNTLLRPKTATSTSATQTRSRPSAATTSRSHKGNTASGQAANDLLNDPDCIQIRDHVEEPRKLDEYDNHFLMKLAAHLRLYSQSLARQGNYKDAKKAVERRDFVINVCKSRKPVEPQSNAIRDLEKVIREYKEKWEKEIKELDDETAEKLKELEARNEEELKALDEDWKNNIVEHYRKPSADLIRQRTLEAKMIQMDQLDFASYIHQSVSHLEKNEAISAQAQFERDYLEARRNLVYSQQQEIETFIFARKHHRDLLMTDIMKDECKMNNRLSVLKTKPKPLEPYKHPDNEVASRPSAVLEDSEDLRPGKKLPMLHLPKNAERHTQTSKRSESQTVNRNKSRNKSESSMKNNNQMAQTQPVQNQNRLYPDEPVKPYSPQTSNPPNLNQFDNSMNNNMNDMMDQIDNPNSANNNRNTDENSNTNSNSNSGMSSHSVSPRQEEPPVQNGTQGNNEHMTPNTQ</sequence>
<feature type="compositionally biased region" description="Basic and acidic residues" evidence="2">
    <location>
        <begin position="363"/>
        <end position="376"/>
    </location>
</feature>
<evidence type="ECO:0000313" key="3">
    <source>
        <dbReference type="EMBL" id="OHT08760.1"/>
    </source>
</evidence>
<proteinExistence type="predicted"/>
<feature type="region of interest" description="Disordered" evidence="2">
    <location>
        <begin position="317"/>
        <end position="504"/>
    </location>
</feature>
<reference evidence="3" key="1">
    <citation type="submission" date="2016-10" db="EMBL/GenBank/DDBJ databases">
        <authorList>
            <person name="Benchimol M."/>
            <person name="Almeida L.G."/>
            <person name="Vasconcelos A.T."/>
            <person name="Perreira-Neves A."/>
            <person name="Rosa I.A."/>
            <person name="Tasca T."/>
            <person name="Bogo M.R."/>
            <person name="de Souza W."/>
        </authorList>
    </citation>
    <scope>NUCLEOTIDE SEQUENCE [LARGE SCALE GENOMIC DNA]</scope>
    <source>
        <strain evidence="3">K</strain>
    </source>
</reference>
<feature type="compositionally biased region" description="Polar residues" evidence="2">
    <location>
        <begin position="489"/>
        <end position="504"/>
    </location>
</feature>
<protein>
    <submittedName>
        <fullName evidence="3">Uncharacterized protein</fullName>
    </submittedName>
</protein>
<feature type="compositionally biased region" description="Low complexity" evidence="2">
    <location>
        <begin position="429"/>
        <end position="480"/>
    </location>
</feature>
<dbReference type="PANTHER" id="PTHR47026">
    <property type="entry name" value="PIGMENTOSA GTPASE REGULATOR-LIKE PROTEIN, PUTATIVE-RELATED"/>
    <property type="match status" value="1"/>
</dbReference>
<name>A0A1J4KCU5_9EUKA</name>
<evidence type="ECO:0000256" key="1">
    <source>
        <dbReference type="SAM" id="Coils"/>
    </source>
</evidence>
<evidence type="ECO:0000313" key="4">
    <source>
        <dbReference type="Proteomes" id="UP000179807"/>
    </source>
</evidence>
<accession>A0A1J4KCU5</accession>
<keyword evidence="4" id="KW-1185">Reference proteome</keyword>
<feature type="region of interest" description="Disordered" evidence="2">
    <location>
        <begin position="50"/>
        <end position="88"/>
    </location>
</feature>
<dbReference type="GeneID" id="94837395"/>
<gene>
    <name evidence="3" type="ORF">TRFO_22679</name>
</gene>
<feature type="compositionally biased region" description="Basic and acidic residues" evidence="2">
    <location>
        <begin position="324"/>
        <end position="336"/>
    </location>
</feature>
<dbReference type="AlphaFoldDB" id="A0A1J4KCU5"/>
<organism evidence="3 4">
    <name type="scientific">Tritrichomonas foetus</name>
    <dbReference type="NCBI Taxonomy" id="1144522"/>
    <lineage>
        <taxon>Eukaryota</taxon>
        <taxon>Metamonada</taxon>
        <taxon>Parabasalia</taxon>
        <taxon>Tritrichomonadida</taxon>
        <taxon>Tritrichomonadidae</taxon>
        <taxon>Tritrichomonas</taxon>
    </lineage>
</organism>
<evidence type="ECO:0000256" key="2">
    <source>
        <dbReference type="SAM" id="MobiDB-lite"/>
    </source>
</evidence>
<dbReference type="PANTHER" id="PTHR47026:SF2">
    <property type="entry name" value="FLAGELLAR ASSOCIATED PROTEIN"/>
    <property type="match status" value="1"/>
</dbReference>
<feature type="compositionally biased region" description="Low complexity" evidence="2">
    <location>
        <begin position="53"/>
        <end position="72"/>
    </location>
</feature>
<feature type="compositionally biased region" description="Polar residues" evidence="2">
    <location>
        <begin position="398"/>
        <end position="410"/>
    </location>
</feature>
<feature type="coiled-coil region" evidence="1">
    <location>
        <begin position="165"/>
        <end position="211"/>
    </location>
</feature>
<comment type="caution">
    <text evidence="3">The sequence shown here is derived from an EMBL/GenBank/DDBJ whole genome shotgun (WGS) entry which is preliminary data.</text>
</comment>
<dbReference type="Proteomes" id="UP000179807">
    <property type="component" value="Unassembled WGS sequence"/>
</dbReference>
<keyword evidence="1" id="KW-0175">Coiled coil</keyword>